<sequence length="138" mass="14965">MRAQLELPKLTSAVRQGYVILCLAFSVTTLLPDRAGSKLSRFRCAVMALLSGCSVTTLLPDRAGSKLSRFRCAVMALLSGCSVTTLLPDRAGSKLSRFRCAVMALLSGCSEFRDLFPTCFREVLPVGTRGRYTVVGDH</sequence>
<organism evidence="1 2">
    <name type="scientific">Trichuris muris</name>
    <name type="common">Mouse whipworm</name>
    <dbReference type="NCBI Taxonomy" id="70415"/>
    <lineage>
        <taxon>Eukaryota</taxon>
        <taxon>Metazoa</taxon>
        <taxon>Ecdysozoa</taxon>
        <taxon>Nematoda</taxon>
        <taxon>Enoplea</taxon>
        <taxon>Dorylaimia</taxon>
        <taxon>Trichinellida</taxon>
        <taxon>Trichuridae</taxon>
        <taxon>Trichuris</taxon>
    </lineage>
</organism>
<evidence type="ECO:0000313" key="1">
    <source>
        <dbReference type="Proteomes" id="UP000046395"/>
    </source>
</evidence>
<name>A0A5S6QCI2_TRIMR</name>
<proteinExistence type="predicted"/>
<evidence type="ECO:0000313" key="2">
    <source>
        <dbReference type="WBParaSite" id="TMUE_1000005066.1"/>
    </source>
</evidence>
<keyword evidence="1" id="KW-1185">Reference proteome</keyword>
<protein>
    <submittedName>
        <fullName evidence="2">Uncharacterized protein</fullName>
    </submittedName>
</protein>
<accession>A0A5S6QCI2</accession>
<reference evidence="2" key="1">
    <citation type="submission" date="2019-12" db="UniProtKB">
        <authorList>
            <consortium name="WormBaseParasite"/>
        </authorList>
    </citation>
    <scope>IDENTIFICATION</scope>
</reference>
<dbReference type="AlphaFoldDB" id="A0A5S6QCI2"/>
<dbReference type="WBParaSite" id="TMUE_1000005066.1">
    <property type="protein sequence ID" value="TMUE_1000005066.1"/>
    <property type="gene ID" value="WBGene00292455"/>
</dbReference>
<dbReference type="Proteomes" id="UP000046395">
    <property type="component" value="Unassembled WGS sequence"/>
</dbReference>